<dbReference type="EC" id="2.7.1.180" evidence="2 11"/>
<dbReference type="Proteomes" id="UP001501676">
    <property type="component" value="Unassembled WGS sequence"/>
</dbReference>
<dbReference type="InterPro" id="IPR024932">
    <property type="entry name" value="ApbE"/>
</dbReference>
<accession>A0ABP6T3C8</accession>
<evidence type="ECO:0000313" key="12">
    <source>
        <dbReference type="EMBL" id="GAA3391293.1"/>
    </source>
</evidence>
<protein>
    <recommendedName>
        <fullName evidence="3 11">FAD:protein FMN transferase</fullName>
        <ecNumber evidence="2 11">2.7.1.180</ecNumber>
    </recommendedName>
    <alternativeName>
        <fullName evidence="9 11">Flavin transferase</fullName>
    </alternativeName>
</protein>
<comment type="similarity">
    <text evidence="11">Belongs to the ApbE family.</text>
</comment>
<evidence type="ECO:0000256" key="3">
    <source>
        <dbReference type="ARBA" id="ARBA00016337"/>
    </source>
</evidence>
<dbReference type="InterPro" id="IPR003374">
    <property type="entry name" value="ApbE-like_sf"/>
</dbReference>
<keyword evidence="4 11" id="KW-0285">Flavoprotein</keyword>
<evidence type="ECO:0000256" key="10">
    <source>
        <dbReference type="ARBA" id="ARBA00048540"/>
    </source>
</evidence>
<evidence type="ECO:0000256" key="11">
    <source>
        <dbReference type="PIRNR" id="PIRNR006268"/>
    </source>
</evidence>
<comment type="caution">
    <text evidence="12">The sequence shown here is derived from an EMBL/GenBank/DDBJ whole genome shotgun (WGS) entry which is preliminary data.</text>
</comment>
<keyword evidence="5 11" id="KW-0808">Transferase</keyword>
<gene>
    <name evidence="12" type="ORF">GCM10020369_48660</name>
</gene>
<organism evidence="12 13">
    <name type="scientific">Cryptosporangium minutisporangium</name>
    <dbReference type="NCBI Taxonomy" id="113569"/>
    <lineage>
        <taxon>Bacteria</taxon>
        <taxon>Bacillati</taxon>
        <taxon>Actinomycetota</taxon>
        <taxon>Actinomycetes</taxon>
        <taxon>Cryptosporangiales</taxon>
        <taxon>Cryptosporangiaceae</taxon>
        <taxon>Cryptosporangium</taxon>
    </lineage>
</organism>
<evidence type="ECO:0000256" key="8">
    <source>
        <dbReference type="ARBA" id="ARBA00022842"/>
    </source>
</evidence>
<dbReference type="PIRSF" id="PIRSF006268">
    <property type="entry name" value="ApbE"/>
    <property type="match status" value="1"/>
</dbReference>
<reference evidence="13" key="1">
    <citation type="journal article" date="2019" name="Int. J. Syst. Evol. Microbiol.">
        <title>The Global Catalogue of Microorganisms (GCM) 10K type strain sequencing project: providing services to taxonomists for standard genome sequencing and annotation.</title>
        <authorList>
            <consortium name="The Broad Institute Genomics Platform"/>
            <consortium name="The Broad Institute Genome Sequencing Center for Infectious Disease"/>
            <person name="Wu L."/>
            <person name="Ma J."/>
        </authorList>
    </citation>
    <scope>NUCLEOTIDE SEQUENCE [LARGE SCALE GENOMIC DNA]</scope>
    <source>
        <strain evidence="13">JCM 9458</strain>
    </source>
</reference>
<evidence type="ECO:0000313" key="13">
    <source>
        <dbReference type="Proteomes" id="UP001501676"/>
    </source>
</evidence>
<keyword evidence="13" id="KW-1185">Reference proteome</keyword>
<evidence type="ECO:0000256" key="5">
    <source>
        <dbReference type="ARBA" id="ARBA00022679"/>
    </source>
</evidence>
<evidence type="ECO:0000256" key="6">
    <source>
        <dbReference type="ARBA" id="ARBA00022723"/>
    </source>
</evidence>
<sequence length="282" mass="29250">MLTAAAPASPALLATLAPADRRGIPAEGGQVPSPARRVEECMGTVFSLDVRGAGVPAHVLDAAIEWLHWVDRTFSTYQPDSVVSRLSRGELTADECPAEVREVLGLVRAASAASDGYFSEAPHGFLDPTGIVKGWAVERASDLLVAAGSTSHVVNGGGDVQVVGEAAAGRPWRVGVAHPVRPRQLVAVVSAHDAAVATSGTAERGRHIVDPLRGVPADGLASVTVVGPRLAWVDAVATAAFAMGLERGLAWVERLPDLEALAVTPNGRTHHTSGFLQWGALT</sequence>
<comment type="catalytic activity">
    <reaction evidence="10 11">
        <text>L-threonyl-[protein] + FAD = FMN-L-threonyl-[protein] + AMP + H(+)</text>
        <dbReference type="Rhea" id="RHEA:36847"/>
        <dbReference type="Rhea" id="RHEA-COMP:11060"/>
        <dbReference type="Rhea" id="RHEA-COMP:11061"/>
        <dbReference type="ChEBI" id="CHEBI:15378"/>
        <dbReference type="ChEBI" id="CHEBI:30013"/>
        <dbReference type="ChEBI" id="CHEBI:57692"/>
        <dbReference type="ChEBI" id="CHEBI:74257"/>
        <dbReference type="ChEBI" id="CHEBI:456215"/>
        <dbReference type="EC" id="2.7.1.180"/>
    </reaction>
</comment>
<evidence type="ECO:0000256" key="7">
    <source>
        <dbReference type="ARBA" id="ARBA00022827"/>
    </source>
</evidence>
<evidence type="ECO:0000256" key="2">
    <source>
        <dbReference type="ARBA" id="ARBA00011955"/>
    </source>
</evidence>
<dbReference type="Gene3D" id="3.10.520.10">
    <property type="entry name" value="ApbE-like domains"/>
    <property type="match status" value="2"/>
</dbReference>
<dbReference type="Pfam" id="PF02424">
    <property type="entry name" value="ApbE"/>
    <property type="match status" value="2"/>
</dbReference>
<keyword evidence="6 11" id="KW-0479">Metal-binding</keyword>
<name>A0ABP6T3C8_9ACTN</name>
<dbReference type="PANTHER" id="PTHR30040">
    <property type="entry name" value="THIAMINE BIOSYNTHESIS LIPOPROTEIN APBE"/>
    <property type="match status" value="1"/>
</dbReference>
<dbReference type="EMBL" id="BAAAYN010000031">
    <property type="protein sequence ID" value="GAA3391293.1"/>
    <property type="molecule type" value="Genomic_DNA"/>
</dbReference>
<keyword evidence="7 11" id="KW-0274">FAD</keyword>
<evidence type="ECO:0000256" key="4">
    <source>
        <dbReference type="ARBA" id="ARBA00022630"/>
    </source>
</evidence>
<dbReference type="GO" id="GO:0016740">
    <property type="term" value="F:transferase activity"/>
    <property type="evidence" value="ECO:0007669"/>
    <property type="project" value="UniProtKB-KW"/>
</dbReference>
<evidence type="ECO:0000256" key="1">
    <source>
        <dbReference type="ARBA" id="ARBA00001946"/>
    </source>
</evidence>
<dbReference type="PANTHER" id="PTHR30040:SF2">
    <property type="entry name" value="FAD:PROTEIN FMN TRANSFERASE"/>
    <property type="match status" value="1"/>
</dbReference>
<evidence type="ECO:0000256" key="9">
    <source>
        <dbReference type="ARBA" id="ARBA00031306"/>
    </source>
</evidence>
<dbReference type="SUPFAM" id="SSF143631">
    <property type="entry name" value="ApbE-like"/>
    <property type="match status" value="1"/>
</dbReference>
<keyword evidence="8 11" id="KW-0460">Magnesium</keyword>
<proteinExistence type="inferred from homology"/>
<comment type="cofactor">
    <cofactor evidence="1">
        <name>Mg(2+)</name>
        <dbReference type="ChEBI" id="CHEBI:18420"/>
    </cofactor>
</comment>